<dbReference type="Gene3D" id="3.90.76.10">
    <property type="entry name" value="Dipeptide-binding Protein, Domain 1"/>
    <property type="match status" value="1"/>
</dbReference>
<dbReference type="PANTHER" id="PTHR30290:SF9">
    <property type="entry name" value="OLIGOPEPTIDE-BINDING PROTEIN APPA"/>
    <property type="match status" value="1"/>
</dbReference>
<dbReference type="Gene3D" id="3.10.105.10">
    <property type="entry name" value="Dipeptide-binding Protein, Domain 3"/>
    <property type="match status" value="1"/>
</dbReference>
<evidence type="ECO:0000259" key="5">
    <source>
        <dbReference type="Pfam" id="PF00496"/>
    </source>
</evidence>
<name>A0A220MCN7_9BACL</name>
<gene>
    <name evidence="6" type="ORF">BP422_03135</name>
</gene>
<dbReference type="GO" id="GO:0043190">
    <property type="term" value="C:ATP-binding cassette (ABC) transporter complex"/>
    <property type="evidence" value="ECO:0007669"/>
    <property type="project" value="InterPro"/>
</dbReference>
<evidence type="ECO:0000256" key="3">
    <source>
        <dbReference type="ARBA" id="ARBA00022729"/>
    </source>
</evidence>
<dbReference type="KEGG" id="bfm:BP422_03135"/>
<dbReference type="InterPro" id="IPR030678">
    <property type="entry name" value="Peptide/Ni-bd"/>
</dbReference>
<reference evidence="6 7" key="1">
    <citation type="submission" date="2016-11" db="EMBL/GenBank/DDBJ databases">
        <authorList>
            <person name="Jaros S."/>
            <person name="Januszkiewicz K."/>
            <person name="Wedrychowicz H."/>
        </authorList>
    </citation>
    <scope>NUCLEOTIDE SEQUENCE [LARGE SCALE GENOMIC DNA]</scope>
    <source>
        <strain evidence="6 7">NF2</strain>
    </source>
</reference>
<dbReference type="GO" id="GO:0015833">
    <property type="term" value="P:peptide transport"/>
    <property type="evidence" value="ECO:0007669"/>
    <property type="project" value="TreeGrafter"/>
</dbReference>
<dbReference type="PIRSF" id="PIRSF002741">
    <property type="entry name" value="MppA"/>
    <property type="match status" value="1"/>
</dbReference>
<comment type="similarity">
    <text evidence="1">Belongs to the bacterial solute-binding protein 5 family.</text>
</comment>
<dbReference type="GO" id="GO:0042597">
    <property type="term" value="C:periplasmic space"/>
    <property type="evidence" value="ECO:0007669"/>
    <property type="project" value="UniProtKB-ARBA"/>
</dbReference>
<feature type="domain" description="Solute-binding protein family 5" evidence="5">
    <location>
        <begin position="90"/>
        <end position="443"/>
    </location>
</feature>
<dbReference type="Gene3D" id="3.40.190.10">
    <property type="entry name" value="Periplasmic binding protein-like II"/>
    <property type="match status" value="1"/>
</dbReference>
<evidence type="ECO:0000313" key="6">
    <source>
        <dbReference type="EMBL" id="ASJ52629.1"/>
    </source>
</evidence>
<proteinExistence type="inferred from homology"/>
<dbReference type="Proteomes" id="UP000197781">
    <property type="component" value="Chromosome"/>
</dbReference>
<dbReference type="InterPro" id="IPR000914">
    <property type="entry name" value="SBP_5_dom"/>
</dbReference>
<dbReference type="SUPFAM" id="SSF53850">
    <property type="entry name" value="Periplasmic binding protein-like II"/>
    <property type="match status" value="1"/>
</dbReference>
<dbReference type="CDD" id="cd08499">
    <property type="entry name" value="PBP2_Ylib_like"/>
    <property type="match status" value="1"/>
</dbReference>
<protein>
    <submittedName>
        <fullName evidence="6">Glutathione ABC transporter substrate-binding protein</fullName>
    </submittedName>
</protein>
<dbReference type="EMBL" id="CP018145">
    <property type="protein sequence ID" value="ASJ52629.1"/>
    <property type="molecule type" value="Genomic_DNA"/>
</dbReference>
<keyword evidence="3 4" id="KW-0732">Signal</keyword>
<evidence type="ECO:0000256" key="1">
    <source>
        <dbReference type="ARBA" id="ARBA00005695"/>
    </source>
</evidence>
<dbReference type="AlphaFoldDB" id="A0A220MCN7"/>
<dbReference type="PANTHER" id="PTHR30290">
    <property type="entry name" value="PERIPLASMIC BINDING COMPONENT OF ABC TRANSPORTER"/>
    <property type="match status" value="1"/>
</dbReference>
<evidence type="ECO:0000313" key="7">
    <source>
        <dbReference type="Proteomes" id="UP000197781"/>
    </source>
</evidence>
<organism evidence="6 7">
    <name type="scientific">Brevibacillus formosus</name>
    <dbReference type="NCBI Taxonomy" id="54913"/>
    <lineage>
        <taxon>Bacteria</taxon>
        <taxon>Bacillati</taxon>
        <taxon>Bacillota</taxon>
        <taxon>Bacilli</taxon>
        <taxon>Bacillales</taxon>
        <taxon>Paenibacillaceae</taxon>
        <taxon>Brevibacillus</taxon>
    </lineage>
</organism>
<dbReference type="PROSITE" id="PS51257">
    <property type="entry name" value="PROKAR_LIPOPROTEIN"/>
    <property type="match status" value="1"/>
</dbReference>
<dbReference type="Pfam" id="PF00496">
    <property type="entry name" value="SBP_bac_5"/>
    <property type="match status" value="1"/>
</dbReference>
<accession>A0A220MCN7</accession>
<dbReference type="InterPro" id="IPR039424">
    <property type="entry name" value="SBP_5"/>
</dbReference>
<feature type="chain" id="PRO_5038502640" evidence="4">
    <location>
        <begin position="23"/>
        <end position="524"/>
    </location>
</feature>
<evidence type="ECO:0000256" key="4">
    <source>
        <dbReference type="SAM" id="SignalP"/>
    </source>
</evidence>
<evidence type="ECO:0000256" key="2">
    <source>
        <dbReference type="ARBA" id="ARBA00022448"/>
    </source>
</evidence>
<dbReference type="RefSeq" id="WP_088906522.1">
    <property type="nucleotide sequence ID" value="NZ_CP018145.1"/>
</dbReference>
<keyword evidence="2" id="KW-0813">Transport</keyword>
<dbReference type="GO" id="GO:1904680">
    <property type="term" value="F:peptide transmembrane transporter activity"/>
    <property type="evidence" value="ECO:0007669"/>
    <property type="project" value="TreeGrafter"/>
</dbReference>
<feature type="signal peptide" evidence="4">
    <location>
        <begin position="1"/>
        <end position="22"/>
    </location>
</feature>
<sequence>MKKTRMVGSLLALTLTISVALTGCGGASSEQSGSTDTTAAEAPKEGGTLIVARKADANNLDPHFISNIPSANYVYGKVYESLVSRDKNGEYKPTLATEWKQLDDLTWEFKLREGVTFHDGTPFTADAVKKTFERVLDPKVASPRASNFSMIKEIKIVDDKTVHFVLEYPFAPLLSILASSEGSIISPKAIAEHSDTLAKQPVGTGPFKFTSWAPGQDMKLTKNDTYWGEKPKVDEVLYKVVPEDTTRVAMIEAGEAHIGDQLPVTEVERAQASSGMNMVRAEGLGVDYIGFNVQKKPFDDVRVRQAVAHAIEKQAIVQGVYNNVGTQAVSSMSPKVIGYNPNLQDYEYDVNAAKALLAEAGYPNSFKTSIVTDDRKERMNVAEVIQSQLKGIGIDLEIKVMEYGAYLEHTDNGEHAMFIGGWGNATGDGDYNQYNVFHSTSKGSAGNMAFYNNPEVDKLIEEGRREKDAQKRNEIYAKLQEIELKEVPILPIRTIDHVAVTSKNVNGFWLSPVGYLMLDEVSIN</sequence>